<accession>A0AAQ3P482</accession>
<feature type="non-terminal residue" evidence="1">
    <location>
        <position position="327"/>
    </location>
</feature>
<keyword evidence="2" id="KW-1185">Reference proteome</keyword>
<dbReference type="AlphaFoldDB" id="A0AAQ3P482"/>
<proteinExistence type="predicted"/>
<dbReference type="EMBL" id="CP144699">
    <property type="protein sequence ID" value="WVZ20272.1"/>
    <property type="molecule type" value="Genomic_DNA"/>
</dbReference>
<name>A0AAQ3P482_VIGMU</name>
<dbReference type="Proteomes" id="UP001374535">
    <property type="component" value="Chromosome 2"/>
</dbReference>
<evidence type="ECO:0000313" key="2">
    <source>
        <dbReference type="Proteomes" id="UP001374535"/>
    </source>
</evidence>
<sequence>LLPQHQSQLDHPLLPPLPSSWPLGGSPAGSQNTNSCLFNKNSISLFCLSMRPKEFGLLSLDSEPHTISPTVTSSIFTKALGPTTLLSKVGFLCTINSFSPCLYVINTLQSTVTFPSSTTPPSSKIILVRSPIKQYSFIVLVHSTTNCFVFHHAPILYLPAIDSSIQSSLRGLHSFFLLFHRSLPPGPFSSFCPLPCGSNSKPIAFASGCPLTVSSRRPLPFDSGCSRPYGSGSSRQFGSRNPLGLATGSPSPFGFDRSVMYSSGNPLRFDFSYSLWFEAGTYSSTVPDCLLAAPFQKWCPLFVLQITPPLPPSALPKNDSWLSPSRL</sequence>
<gene>
    <name evidence="1" type="ORF">V8G54_007594</name>
</gene>
<organism evidence="1 2">
    <name type="scientific">Vigna mungo</name>
    <name type="common">Black gram</name>
    <name type="synonym">Phaseolus mungo</name>
    <dbReference type="NCBI Taxonomy" id="3915"/>
    <lineage>
        <taxon>Eukaryota</taxon>
        <taxon>Viridiplantae</taxon>
        <taxon>Streptophyta</taxon>
        <taxon>Embryophyta</taxon>
        <taxon>Tracheophyta</taxon>
        <taxon>Spermatophyta</taxon>
        <taxon>Magnoliopsida</taxon>
        <taxon>eudicotyledons</taxon>
        <taxon>Gunneridae</taxon>
        <taxon>Pentapetalae</taxon>
        <taxon>rosids</taxon>
        <taxon>fabids</taxon>
        <taxon>Fabales</taxon>
        <taxon>Fabaceae</taxon>
        <taxon>Papilionoideae</taxon>
        <taxon>50 kb inversion clade</taxon>
        <taxon>NPAAA clade</taxon>
        <taxon>indigoferoid/millettioid clade</taxon>
        <taxon>Phaseoleae</taxon>
        <taxon>Vigna</taxon>
    </lineage>
</organism>
<evidence type="ECO:0000313" key="1">
    <source>
        <dbReference type="EMBL" id="WVZ20272.1"/>
    </source>
</evidence>
<protein>
    <submittedName>
        <fullName evidence="1">Uncharacterized protein</fullName>
    </submittedName>
</protein>
<reference evidence="1 2" key="1">
    <citation type="journal article" date="2023" name="Life. Sci Alliance">
        <title>Evolutionary insights into 3D genome organization and epigenetic landscape of Vigna mungo.</title>
        <authorList>
            <person name="Junaid A."/>
            <person name="Singh B."/>
            <person name="Bhatia S."/>
        </authorList>
    </citation>
    <scope>NUCLEOTIDE SEQUENCE [LARGE SCALE GENOMIC DNA]</scope>
    <source>
        <strain evidence="1">Urdbean</strain>
    </source>
</reference>